<feature type="chain" id="PRO_5038536140" evidence="3">
    <location>
        <begin position="26"/>
        <end position="268"/>
    </location>
</feature>
<comment type="caution">
    <text evidence="5">The sequence shown here is derived from an EMBL/GenBank/DDBJ whole genome shotgun (WGS) entry which is preliminary data.</text>
</comment>
<evidence type="ECO:0000256" key="3">
    <source>
        <dbReference type="SAM" id="SignalP"/>
    </source>
</evidence>
<feature type="compositionally biased region" description="Gly residues" evidence="1">
    <location>
        <begin position="244"/>
        <end position="268"/>
    </location>
</feature>
<feature type="domain" description="TPM" evidence="4">
    <location>
        <begin position="30"/>
        <end position="148"/>
    </location>
</feature>
<evidence type="ECO:0000313" key="6">
    <source>
        <dbReference type="Proteomes" id="UP000824063"/>
    </source>
</evidence>
<name>A0A9D2JIU8_9ENTE</name>
<dbReference type="AlphaFoldDB" id="A0A9D2JIU8"/>
<evidence type="ECO:0000256" key="2">
    <source>
        <dbReference type="SAM" id="Phobius"/>
    </source>
</evidence>
<dbReference type="EMBL" id="DXBN01000100">
    <property type="protein sequence ID" value="HIZ53130.1"/>
    <property type="molecule type" value="Genomic_DNA"/>
</dbReference>
<gene>
    <name evidence="5" type="ORF">IAA20_04205</name>
</gene>
<evidence type="ECO:0000256" key="1">
    <source>
        <dbReference type="SAM" id="MobiDB-lite"/>
    </source>
</evidence>
<dbReference type="Pfam" id="PF04536">
    <property type="entry name" value="TPM_phosphatase"/>
    <property type="match status" value="1"/>
</dbReference>
<evidence type="ECO:0000313" key="5">
    <source>
        <dbReference type="EMBL" id="HIZ53130.1"/>
    </source>
</evidence>
<sequence length="268" mass="29450">MSFRKSLSAFLLLLSFLFFSLPVHAASPTVNDEVGLFTAEEINAMNQMASEINQEIKGEIFVVTTTKNSESPETFADNYLRDRVGNDNNGAVLLLDMSQREIYISTSGNMIDYLTDSRIDSILDSVYDQMVDENYGAAALNYFTMAQDYITKGVPGGHYRVDRETGKITRYKVLTGFEIFIALTIALISAGAFFIFIKSRYQLKSGTYTYPFKEKSNLKLVSKEDRLVNSFVTTRRIPKPPTNSGGGGGGSTTHSSGGGTFGGGGRSF</sequence>
<evidence type="ECO:0000259" key="4">
    <source>
        <dbReference type="Pfam" id="PF04536"/>
    </source>
</evidence>
<proteinExistence type="predicted"/>
<dbReference type="Gene3D" id="3.10.310.50">
    <property type="match status" value="1"/>
</dbReference>
<accession>A0A9D2JIU8</accession>
<keyword evidence="2" id="KW-0812">Transmembrane</keyword>
<dbReference type="Proteomes" id="UP000824063">
    <property type="component" value="Unassembled WGS sequence"/>
</dbReference>
<keyword evidence="3" id="KW-0732">Signal</keyword>
<keyword evidence="2" id="KW-0472">Membrane</keyword>
<protein>
    <submittedName>
        <fullName evidence="5">TPM domain-containing protein</fullName>
    </submittedName>
</protein>
<feature type="signal peptide" evidence="3">
    <location>
        <begin position="1"/>
        <end position="25"/>
    </location>
</feature>
<organism evidence="5 6">
    <name type="scientific">Candidatus Enterococcus avicola</name>
    <dbReference type="NCBI Taxonomy" id="2838561"/>
    <lineage>
        <taxon>Bacteria</taxon>
        <taxon>Bacillati</taxon>
        <taxon>Bacillota</taxon>
        <taxon>Bacilli</taxon>
        <taxon>Lactobacillales</taxon>
        <taxon>Enterococcaceae</taxon>
        <taxon>Enterococcus</taxon>
    </lineage>
</organism>
<feature type="transmembrane region" description="Helical" evidence="2">
    <location>
        <begin position="179"/>
        <end position="197"/>
    </location>
</feature>
<feature type="region of interest" description="Disordered" evidence="1">
    <location>
        <begin position="235"/>
        <end position="268"/>
    </location>
</feature>
<reference evidence="5" key="2">
    <citation type="submission" date="2021-04" db="EMBL/GenBank/DDBJ databases">
        <authorList>
            <person name="Gilroy R."/>
        </authorList>
    </citation>
    <scope>NUCLEOTIDE SEQUENCE</scope>
    <source>
        <strain evidence="5">CHK172-16539</strain>
    </source>
</reference>
<dbReference type="InterPro" id="IPR007621">
    <property type="entry name" value="TPM_dom"/>
</dbReference>
<keyword evidence="2" id="KW-1133">Transmembrane helix</keyword>
<reference evidence="5" key="1">
    <citation type="journal article" date="2021" name="PeerJ">
        <title>Extensive microbial diversity within the chicken gut microbiome revealed by metagenomics and culture.</title>
        <authorList>
            <person name="Gilroy R."/>
            <person name="Ravi A."/>
            <person name="Getino M."/>
            <person name="Pursley I."/>
            <person name="Horton D.L."/>
            <person name="Alikhan N.F."/>
            <person name="Baker D."/>
            <person name="Gharbi K."/>
            <person name="Hall N."/>
            <person name="Watson M."/>
            <person name="Adriaenssens E.M."/>
            <person name="Foster-Nyarko E."/>
            <person name="Jarju S."/>
            <person name="Secka A."/>
            <person name="Antonio M."/>
            <person name="Oren A."/>
            <person name="Chaudhuri R.R."/>
            <person name="La Ragione R."/>
            <person name="Hildebrand F."/>
            <person name="Pallen M.J."/>
        </authorList>
    </citation>
    <scope>NUCLEOTIDE SEQUENCE</scope>
    <source>
        <strain evidence="5">CHK172-16539</strain>
    </source>
</reference>